<name>A0A174CVQ8_9FIRM</name>
<dbReference type="AlphaFoldDB" id="A0A174CVQ8"/>
<evidence type="ECO:0000313" key="4">
    <source>
        <dbReference type="Proteomes" id="UP000095544"/>
    </source>
</evidence>
<protein>
    <submittedName>
        <fullName evidence="3">Septum formation initiator</fullName>
    </submittedName>
</protein>
<dbReference type="STRING" id="39482.ERS852491_01437"/>
<keyword evidence="1" id="KW-0175">Coiled coil</keyword>
<dbReference type="Pfam" id="PF04977">
    <property type="entry name" value="DivIC"/>
    <property type="match status" value="1"/>
</dbReference>
<accession>A0A174CVQ8</accession>
<dbReference type="RefSeq" id="WP_050639048.1">
    <property type="nucleotide sequence ID" value="NZ_JADNFP010000032.1"/>
</dbReference>
<reference evidence="3 4" key="1">
    <citation type="submission" date="2015-09" db="EMBL/GenBank/DDBJ databases">
        <authorList>
            <consortium name="Pathogen Informatics"/>
        </authorList>
    </citation>
    <scope>NUCLEOTIDE SEQUENCE [LARGE SCALE GENOMIC DNA]</scope>
    <source>
        <strain evidence="3 4">2789STDY5834876</strain>
    </source>
</reference>
<evidence type="ECO:0000256" key="2">
    <source>
        <dbReference type="SAM" id="MobiDB-lite"/>
    </source>
</evidence>
<evidence type="ECO:0000313" key="3">
    <source>
        <dbReference type="EMBL" id="CUO15910.1"/>
    </source>
</evidence>
<feature type="compositionally biased region" description="Basic residues" evidence="2">
    <location>
        <begin position="7"/>
        <end position="21"/>
    </location>
</feature>
<sequence length="112" mass="12857">MANKKSTGTHRRKSRKRSSGFGYHRRSAALITMILVLLGCVLTVNAVTLQAKNKSYKQQEAELKAQINEQKERAEEIKEYEEYVKTDEYIKEVAEEKLGLVDPNEIIFKPAQ</sequence>
<dbReference type="EMBL" id="CYZU01000010">
    <property type="protein sequence ID" value="CUO15910.1"/>
    <property type="molecule type" value="Genomic_DNA"/>
</dbReference>
<proteinExistence type="predicted"/>
<organism evidence="3 4">
    <name type="scientific">Faecalicatena contorta</name>
    <dbReference type="NCBI Taxonomy" id="39482"/>
    <lineage>
        <taxon>Bacteria</taxon>
        <taxon>Bacillati</taxon>
        <taxon>Bacillota</taxon>
        <taxon>Clostridia</taxon>
        <taxon>Lachnospirales</taxon>
        <taxon>Lachnospiraceae</taxon>
        <taxon>Faecalicatena</taxon>
    </lineage>
</organism>
<gene>
    <name evidence="3" type="ORF">ERS852491_01437</name>
</gene>
<feature type="coiled-coil region" evidence="1">
    <location>
        <begin position="46"/>
        <end position="80"/>
    </location>
</feature>
<feature type="region of interest" description="Disordered" evidence="2">
    <location>
        <begin position="1"/>
        <end position="21"/>
    </location>
</feature>
<dbReference type="Proteomes" id="UP000095544">
    <property type="component" value="Unassembled WGS sequence"/>
</dbReference>
<dbReference type="InterPro" id="IPR007060">
    <property type="entry name" value="FtsL/DivIC"/>
</dbReference>
<evidence type="ECO:0000256" key="1">
    <source>
        <dbReference type="SAM" id="Coils"/>
    </source>
</evidence>
<dbReference type="OrthoDB" id="1771181at2"/>